<dbReference type="RefSeq" id="XP_005769223.1">
    <property type="nucleotide sequence ID" value="XM_005769166.1"/>
</dbReference>
<dbReference type="GO" id="GO:0009982">
    <property type="term" value="F:pseudouridine synthase activity"/>
    <property type="evidence" value="ECO:0007669"/>
    <property type="project" value="InterPro"/>
</dbReference>
<accession>A0A0D3IZV9</accession>
<dbReference type="InterPro" id="IPR042214">
    <property type="entry name" value="TruD_catalytic"/>
</dbReference>
<dbReference type="KEGG" id="ehx:EMIHUDRAFT_464264"/>
<reference evidence="4" key="2">
    <citation type="submission" date="2024-10" db="UniProtKB">
        <authorList>
            <consortium name="EnsemblProtists"/>
        </authorList>
    </citation>
    <scope>IDENTIFICATION</scope>
</reference>
<evidence type="ECO:0000256" key="1">
    <source>
        <dbReference type="ARBA" id="ARBA00007953"/>
    </source>
</evidence>
<dbReference type="PROSITE" id="PS50984">
    <property type="entry name" value="TRUD"/>
    <property type="match status" value="1"/>
</dbReference>
<dbReference type="PANTHER" id="PTHR13326:SF21">
    <property type="entry name" value="PSEUDOURIDYLATE SYNTHASE PUS7L"/>
    <property type="match status" value="1"/>
</dbReference>
<dbReference type="CDD" id="cd02576">
    <property type="entry name" value="PseudoU_synth_ScPUS7"/>
    <property type="match status" value="1"/>
</dbReference>
<dbReference type="STRING" id="2903.R1E7A9"/>
<keyword evidence="2" id="KW-0413">Isomerase</keyword>
<dbReference type="InterPro" id="IPR001656">
    <property type="entry name" value="PsdUridine_synth_TruD"/>
</dbReference>
<keyword evidence="5" id="KW-1185">Reference proteome</keyword>
<evidence type="ECO:0000313" key="4">
    <source>
        <dbReference type="EnsemblProtists" id="EOD16794"/>
    </source>
</evidence>
<dbReference type="PaxDb" id="2903-EOD16794"/>
<proteinExistence type="inferred from homology"/>
<dbReference type="Pfam" id="PF01142">
    <property type="entry name" value="TruD"/>
    <property type="match status" value="1"/>
</dbReference>
<dbReference type="OMA" id="HEAWAVG"/>
<dbReference type="GO" id="GO:0001522">
    <property type="term" value="P:pseudouridine synthesis"/>
    <property type="evidence" value="ECO:0007669"/>
    <property type="project" value="InterPro"/>
</dbReference>
<evidence type="ECO:0000313" key="5">
    <source>
        <dbReference type="Proteomes" id="UP000013827"/>
    </source>
</evidence>
<dbReference type="InterPro" id="IPR011760">
    <property type="entry name" value="PsdUridine_synth_TruD_insert"/>
</dbReference>
<reference evidence="5" key="1">
    <citation type="journal article" date="2013" name="Nature">
        <title>Pan genome of the phytoplankton Emiliania underpins its global distribution.</title>
        <authorList>
            <person name="Read B.A."/>
            <person name="Kegel J."/>
            <person name="Klute M.J."/>
            <person name="Kuo A."/>
            <person name="Lefebvre S.C."/>
            <person name="Maumus F."/>
            <person name="Mayer C."/>
            <person name="Miller J."/>
            <person name="Monier A."/>
            <person name="Salamov A."/>
            <person name="Young J."/>
            <person name="Aguilar M."/>
            <person name="Claverie J.M."/>
            <person name="Frickenhaus S."/>
            <person name="Gonzalez K."/>
            <person name="Herman E.K."/>
            <person name="Lin Y.C."/>
            <person name="Napier J."/>
            <person name="Ogata H."/>
            <person name="Sarno A.F."/>
            <person name="Shmutz J."/>
            <person name="Schroeder D."/>
            <person name="de Vargas C."/>
            <person name="Verret F."/>
            <person name="von Dassow P."/>
            <person name="Valentin K."/>
            <person name="Van de Peer Y."/>
            <person name="Wheeler G."/>
            <person name="Dacks J.B."/>
            <person name="Delwiche C.F."/>
            <person name="Dyhrman S.T."/>
            <person name="Glockner G."/>
            <person name="John U."/>
            <person name="Richards T."/>
            <person name="Worden A.Z."/>
            <person name="Zhang X."/>
            <person name="Grigoriev I.V."/>
            <person name="Allen A.E."/>
            <person name="Bidle K."/>
            <person name="Borodovsky M."/>
            <person name="Bowler C."/>
            <person name="Brownlee C."/>
            <person name="Cock J.M."/>
            <person name="Elias M."/>
            <person name="Gladyshev V.N."/>
            <person name="Groth M."/>
            <person name="Guda C."/>
            <person name="Hadaegh A."/>
            <person name="Iglesias-Rodriguez M.D."/>
            <person name="Jenkins J."/>
            <person name="Jones B.M."/>
            <person name="Lawson T."/>
            <person name="Leese F."/>
            <person name="Lindquist E."/>
            <person name="Lobanov A."/>
            <person name="Lomsadze A."/>
            <person name="Malik S.B."/>
            <person name="Marsh M.E."/>
            <person name="Mackinder L."/>
            <person name="Mock T."/>
            <person name="Mueller-Roeber B."/>
            <person name="Pagarete A."/>
            <person name="Parker M."/>
            <person name="Probert I."/>
            <person name="Quesneville H."/>
            <person name="Raines C."/>
            <person name="Rensing S.A."/>
            <person name="Riano-Pachon D.M."/>
            <person name="Richier S."/>
            <person name="Rokitta S."/>
            <person name="Shiraiwa Y."/>
            <person name="Soanes D.M."/>
            <person name="van der Giezen M."/>
            <person name="Wahlund T.M."/>
            <person name="Williams B."/>
            <person name="Wilson W."/>
            <person name="Wolfe G."/>
            <person name="Wurch L.L."/>
        </authorList>
    </citation>
    <scope>NUCLEOTIDE SEQUENCE</scope>
</reference>
<organism evidence="4 5">
    <name type="scientific">Emiliania huxleyi (strain CCMP1516)</name>
    <dbReference type="NCBI Taxonomy" id="280463"/>
    <lineage>
        <taxon>Eukaryota</taxon>
        <taxon>Haptista</taxon>
        <taxon>Haptophyta</taxon>
        <taxon>Prymnesiophyceae</taxon>
        <taxon>Isochrysidales</taxon>
        <taxon>Noelaerhabdaceae</taxon>
        <taxon>Emiliania</taxon>
    </lineage>
</organism>
<dbReference type="GeneID" id="17262954"/>
<dbReference type="HOGENOM" id="CLU_005281_0_2_1"/>
<name>A0A0D3IZV9_EMIH1</name>
<dbReference type="eggNOG" id="KOG2339">
    <property type="taxonomic scope" value="Eukaryota"/>
</dbReference>
<dbReference type="Proteomes" id="UP000013827">
    <property type="component" value="Unassembled WGS sequence"/>
</dbReference>
<feature type="domain" description="TRUD" evidence="3">
    <location>
        <begin position="179"/>
        <end position="453"/>
    </location>
</feature>
<protein>
    <recommendedName>
        <fullName evidence="3">TRUD domain-containing protein</fullName>
    </recommendedName>
</protein>
<evidence type="ECO:0000256" key="2">
    <source>
        <dbReference type="ARBA" id="ARBA00023235"/>
    </source>
</evidence>
<dbReference type="EnsemblProtists" id="EOD16794">
    <property type="protein sequence ID" value="EOD16794"/>
    <property type="gene ID" value="EMIHUDRAFT_464264"/>
</dbReference>
<dbReference type="Gene3D" id="3.30.2350.20">
    <property type="entry name" value="TruD, catalytic domain"/>
    <property type="match status" value="2"/>
</dbReference>
<sequence>MRKDRSSRDVERDVGIFDYATPDVAGFGGALKVTPADFQVNELRASGEEVSLDSSPLPEDAGSEGSNVRFVLQKERLDTLGALAELGSLLGVPTRSFSVAGLKDYRAVTTQEVVARDVTPEAVAACAPPPCLRLGRAWPTATKLRLGGCGGNRFRIVVRGVAGGGRRIDKALRALKRRGFINYFGLQRFGSGASVNHEVGLACLLRRYDDAVCKALSPPAGGRTSSAELEAHEAWAVGRDARSALRLMPRSRHLQRALLARLAGEATDGGGAGAGRARQPNGWSDLTSDACRDAVLSLPLPHRRLLAHAYFSRLWNIAASERLRRYGVGPAREGELVWLRPADLPPGCECDGCAQAAAGGGGPHAYERGRRRRRSVHIVSAAEAAAEVFAAKQVVLPLAGSRTLFPRDEVGSLLRRLLCYDGVDPDGGELEVSSDKEQPPLPLLGSYRRLLLRPRRMSWELLQASSHETHRDSREMSGQLPSWQLPKGARREAVEGQRMEAAATVGMLDASAEGEATCDVAVQFDLPPGAYATMALREVMKTQPPPARLRHIRFDP</sequence>
<comment type="similarity">
    <text evidence="1">Belongs to the pseudouridine synthase TruD family.</text>
</comment>
<dbReference type="GO" id="GO:0003723">
    <property type="term" value="F:RNA binding"/>
    <property type="evidence" value="ECO:0007669"/>
    <property type="project" value="InterPro"/>
</dbReference>
<dbReference type="PANTHER" id="PTHR13326">
    <property type="entry name" value="TRNA PSEUDOURIDINE SYNTHASE D"/>
    <property type="match status" value="1"/>
</dbReference>
<dbReference type="GO" id="GO:0005634">
    <property type="term" value="C:nucleus"/>
    <property type="evidence" value="ECO:0007669"/>
    <property type="project" value="TreeGrafter"/>
</dbReference>
<dbReference type="AlphaFoldDB" id="A0A0D3IZV9"/>
<dbReference type="PIRSF" id="PIRSF037016">
    <property type="entry name" value="Pseudouridin_synth_euk_prd"/>
    <property type="match status" value="1"/>
</dbReference>
<evidence type="ECO:0000259" key="3">
    <source>
        <dbReference type="PROSITE" id="PS50984"/>
    </source>
</evidence>
<dbReference type="InterPro" id="IPR020103">
    <property type="entry name" value="PsdUridine_synth_cat_dom_sf"/>
</dbReference>
<dbReference type="SUPFAM" id="SSF55120">
    <property type="entry name" value="Pseudouridine synthase"/>
    <property type="match status" value="1"/>
</dbReference>